<feature type="transmembrane region" description="Helical" evidence="2">
    <location>
        <begin position="381"/>
        <end position="399"/>
    </location>
</feature>
<protein>
    <recommendedName>
        <fullName evidence="3">PGG domain-containing protein</fullName>
    </recommendedName>
</protein>
<dbReference type="GO" id="GO:0016020">
    <property type="term" value="C:membrane"/>
    <property type="evidence" value="ECO:0007669"/>
    <property type="project" value="TreeGrafter"/>
</dbReference>
<dbReference type="Proteomes" id="UP001054252">
    <property type="component" value="Unassembled WGS sequence"/>
</dbReference>
<dbReference type="Gene3D" id="1.25.40.20">
    <property type="entry name" value="Ankyrin repeat-containing domain"/>
    <property type="match status" value="1"/>
</dbReference>
<feature type="transmembrane region" description="Helical" evidence="2">
    <location>
        <begin position="308"/>
        <end position="332"/>
    </location>
</feature>
<keyword evidence="5" id="KW-1185">Reference proteome</keyword>
<keyword evidence="2" id="KW-1133">Transmembrane helix</keyword>
<dbReference type="SUPFAM" id="SSF48403">
    <property type="entry name" value="Ankyrin repeat"/>
    <property type="match status" value="1"/>
</dbReference>
<dbReference type="InterPro" id="IPR026961">
    <property type="entry name" value="PGG_dom"/>
</dbReference>
<dbReference type="AlphaFoldDB" id="A0AAV5LEW3"/>
<feature type="domain" description="PGG" evidence="3">
    <location>
        <begin position="261"/>
        <end position="373"/>
    </location>
</feature>
<accession>A0AAV5LEW3</accession>
<comment type="caution">
    <text evidence="4">The sequence shown here is derived from an EMBL/GenBank/DDBJ whole genome shotgun (WGS) entry which is preliminary data.</text>
</comment>
<dbReference type="PANTHER" id="PTHR24177">
    <property type="entry name" value="CASKIN"/>
    <property type="match status" value="1"/>
</dbReference>
<evidence type="ECO:0000313" key="4">
    <source>
        <dbReference type="EMBL" id="GKV35247.1"/>
    </source>
</evidence>
<keyword evidence="2" id="KW-0812">Transmembrane</keyword>
<dbReference type="PANTHER" id="PTHR24177:SF329">
    <property type="entry name" value="ANKYRIN REPEAT PROTEIN"/>
    <property type="match status" value="1"/>
</dbReference>
<sequence length="425" mass="48156">DRRTSCSPSPHANDERKSKRKSTASSAHPPEEPPVVVVVVVDAAAAAAAFPGNRLTVHAFGLLRGFGLMLLNFFGIKQIYDLKLMHLYAVEILQCMCNHLSTLKEQHRVDCGVIEAIFEASKQGMVEFVIELLKINQPLIYNNKDGRNVFMVAIQYRQENIFNLFYGIHEAWKTLILNRKDVKGNNTLHVAGEIAPHFQLARITSPALQMQRELQWFKEVERIVPEWCKEAKNFRDGEKPPKTPYEVFSESHKELVQEGGKWMKETASSFIIVGTLIVTIMFAAAFTVPGGNDQNSGFPIFLRKRSFMIFIISDAISFFAASTSVLMFLGILTSRFAQEDFLVSLPKKLMIGLSTLFISIAAMMISFCAALLIMLHDRQWAIIPIILMASIPVTLFVWLQYPLLVEIFVSTYTSKIFDRKMKPWL</sequence>
<feature type="transmembrane region" description="Helical" evidence="2">
    <location>
        <begin position="270"/>
        <end position="288"/>
    </location>
</feature>
<proteinExistence type="predicted"/>
<feature type="transmembrane region" description="Helical" evidence="2">
    <location>
        <begin position="353"/>
        <end position="375"/>
    </location>
</feature>
<organism evidence="4 5">
    <name type="scientific">Rubroshorea leprosula</name>
    <dbReference type="NCBI Taxonomy" id="152421"/>
    <lineage>
        <taxon>Eukaryota</taxon>
        <taxon>Viridiplantae</taxon>
        <taxon>Streptophyta</taxon>
        <taxon>Embryophyta</taxon>
        <taxon>Tracheophyta</taxon>
        <taxon>Spermatophyta</taxon>
        <taxon>Magnoliopsida</taxon>
        <taxon>eudicotyledons</taxon>
        <taxon>Gunneridae</taxon>
        <taxon>Pentapetalae</taxon>
        <taxon>rosids</taxon>
        <taxon>malvids</taxon>
        <taxon>Malvales</taxon>
        <taxon>Dipterocarpaceae</taxon>
        <taxon>Rubroshorea</taxon>
    </lineage>
</organism>
<evidence type="ECO:0000259" key="3">
    <source>
        <dbReference type="Pfam" id="PF13962"/>
    </source>
</evidence>
<dbReference type="EMBL" id="BPVZ01000110">
    <property type="protein sequence ID" value="GKV35247.1"/>
    <property type="molecule type" value="Genomic_DNA"/>
</dbReference>
<evidence type="ECO:0000313" key="5">
    <source>
        <dbReference type="Proteomes" id="UP001054252"/>
    </source>
</evidence>
<keyword evidence="2" id="KW-0472">Membrane</keyword>
<dbReference type="Pfam" id="PF13962">
    <property type="entry name" value="PGG"/>
    <property type="match status" value="1"/>
</dbReference>
<dbReference type="InterPro" id="IPR036770">
    <property type="entry name" value="Ankyrin_rpt-contain_sf"/>
</dbReference>
<evidence type="ECO:0000256" key="1">
    <source>
        <dbReference type="SAM" id="MobiDB-lite"/>
    </source>
</evidence>
<evidence type="ECO:0000256" key="2">
    <source>
        <dbReference type="SAM" id="Phobius"/>
    </source>
</evidence>
<gene>
    <name evidence="4" type="ORF">SLEP1_g43547</name>
</gene>
<feature type="region of interest" description="Disordered" evidence="1">
    <location>
        <begin position="1"/>
        <end position="31"/>
    </location>
</feature>
<reference evidence="4 5" key="1">
    <citation type="journal article" date="2021" name="Commun. Biol.">
        <title>The genome of Shorea leprosula (Dipterocarpaceae) highlights the ecological relevance of drought in aseasonal tropical rainforests.</title>
        <authorList>
            <person name="Ng K.K.S."/>
            <person name="Kobayashi M.J."/>
            <person name="Fawcett J.A."/>
            <person name="Hatakeyama M."/>
            <person name="Paape T."/>
            <person name="Ng C.H."/>
            <person name="Ang C.C."/>
            <person name="Tnah L.H."/>
            <person name="Lee C.T."/>
            <person name="Nishiyama T."/>
            <person name="Sese J."/>
            <person name="O'Brien M.J."/>
            <person name="Copetti D."/>
            <person name="Mohd Noor M.I."/>
            <person name="Ong R.C."/>
            <person name="Putra M."/>
            <person name="Sireger I.Z."/>
            <person name="Indrioko S."/>
            <person name="Kosugi Y."/>
            <person name="Izuno A."/>
            <person name="Isagi Y."/>
            <person name="Lee S.L."/>
            <person name="Shimizu K.K."/>
        </authorList>
    </citation>
    <scope>NUCLEOTIDE SEQUENCE [LARGE SCALE GENOMIC DNA]</scope>
    <source>
        <strain evidence="4">214</strain>
    </source>
</reference>
<feature type="compositionally biased region" description="Polar residues" evidence="1">
    <location>
        <begin position="1"/>
        <end position="10"/>
    </location>
</feature>
<name>A0AAV5LEW3_9ROSI</name>
<feature type="non-terminal residue" evidence="4">
    <location>
        <position position="1"/>
    </location>
</feature>